<dbReference type="AlphaFoldDB" id="A0A2U0SDE8"/>
<keyword evidence="3" id="KW-1185">Reference proteome</keyword>
<gene>
    <name evidence="2" type="ORF">DD559_08480</name>
</gene>
<accession>A0A2U0SDE8</accession>
<name>A0A2U0SDE8_9SPHN</name>
<comment type="caution">
    <text evidence="2">The sequence shown here is derived from an EMBL/GenBank/DDBJ whole genome shotgun (WGS) entry which is preliminary data.</text>
</comment>
<proteinExistence type="predicted"/>
<organism evidence="2 3">
    <name type="scientific">Sphingomonas pokkalii</name>
    <dbReference type="NCBI Taxonomy" id="2175090"/>
    <lineage>
        <taxon>Bacteria</taxon>
        <taxon>Pseudomonadati</taxon>
        <taxon>Pseudomonadota</taxon>
        <taxon>Alphaproteobacteria</taxon>
        <taxon>Sphingomonadales</taxon>
        <taxon>Sphingomonadaceae</taxon>
        <taxon>Sphingomonas</taxon>
    </lineage>
</organism>
<feature type="compositionally biased region" description="Basic residues" evidence="1">
    <location>
        <begin position="23"/>
        <end position="38"/>
    </location>
</feature>
<protein>
    <submittedName>
        <fullName evidence="2">Uncharacterized protein</fullName>
    </submittedName>
</protein>
<sequence length="85" mass="9471">MFVVLLVIDPSSRELGPPTSPSRFRRPRGAVAKLHPKRAFTASKRPRGQNARSVCERAPCVCDLILPLSGGHLSRNGSRRRLRKQ</sequence>
<dbReference type="Proteomes" id="UP000245890">
    <property type="component" value="Unassembled WGS sequence"/>
</dbReference>
<evidence type="ECO:0000313" key="3">
    <source>
        <dbReference type="Proteomes" id="UP000245890"/>
    </source>
</evidence>
<evidence type="ECO:0000256" key="1">
    <source>
        <dbReference type="SAM" id="MobiDB-lite"/>
    </source>
</evidence>
<evidence type="ECO:0000313" key="2">
    <source>
        <dbReference type="EMBL" id="PVX29350.1"/>
    </source>
</evidence>
<dbReference type="EMBL" id="QENQ01000001">
    <property type="protein sequence ID" value="PVX29350.1"/>
    <property type="molecule type" value="Genomic_DNA"/>
</dbReference>
<feature type="region of interest" description="Disordered" evidence="1">
    <location>
        <begin position="12"/>
        <end position="54"/>
    </location>
</feature>
<reference evidence="2 3" key="1">
    <citation type="submission" date="2018-05" db="EMBL/GenBank/DDBJ databases">
        <title>Description of Sphingomonas pokkalii sp nov, isolated from the rhizosphere of saline tolerant pokkali rice and its draft genome analysis.</title>
        <authorList>
            <person name="Menon R."/>
            <person name="Kumari S."/>
            <person name="Rameshkumar N."/>
        </authorList>
    </citation>
    <scope>NUCLEOTIDE SEQUENCE [LARGE SCALE GENOMIC DNA]</scope>
    <source>
        <strain evidence="2 3">L3B27</strain>
    </source>
</reference>